<keyword evidence="4" id="KW-1185">Reference proteome</keyword>
<evidence type="ECO:0000256" key="1">
    <source>
        <dbReference type="SAM" id="Phobius"/>
    </source>
</evidence>
<evidence type="ECO:0000313" key="2">
    <source>
        <dbReference type="EMBL" id="TCN58975.1"/>
    </source>
</evidence>
<keyword evidence="1" id="KW-0812">Transmembrane</keyword>
<evidence type="ECO:0000313" key="4">
    <source>
        <dbReference type="Proteomes" id="UP000295270"/>
    </source>
</evidence>
<gene>
    <name evidence="3" type="ORF">D0809_11530</name>
    <name evidence="2" type="ORF">EV142_103424</name>
</gene>
<accession>A0A4Y7UEL7</accession>
<dbReference type="OrthoDB" id="1376449at2"/>
<feature type="transmembrane region" description="Helical" evidence="1">
    <location>
        <begin position="51"/>
        <end position="70"/>
    </location>
</feature>
<keyword evidence="1" id="KW-1133">Transmembrane helix</keyword>
<dbReference type="Proteomes" id="UP000295270">
    <property type="component" value="Unassembled WGS sequence"/>
</dbReference>
<protein>
    <submittedName>
        <fullName evidence="3">Uncharacterized protein</fullName>
    </submittedName>
</protein>
<comment type="caution">
    <text evidence="3">The sequence shown here is derived from an EMBL/GenBank/DDBJ whole genome shotgun (WGS) entry which is preliminary data.</text>
</comment>
<evidence type="ECO:0000313" key="3">
    <source>
        <dbReference type="EMBL" id="TEB44378.1"/>
    </source>
</evidence>
<proteinExistence type="predicted"/>
<dbReference type="EMBL" id="QWDN01000003">
    <property type="protein sequence ID" value="TEB44378.1"/>
    <property type="molecule type" value="Genomic_DNA"/>
</dbReference>
<keyword evidence="1" id="KW-0472">Membrane</keyword>
<dbReference type="RefSeq" id="WP_132035257.1">
    <property type="nucleotide sequence ID" value="NZ_QWDN01000003.1"/>
</dbReference>
<dbReference type="Proteomes" id="UP000298340">
    <property type="component" value="Unassembled WGS sequence"/>
</dbReference>
<organism evidence="3 5">
    <name type="scientific">Flavobacterium circumlabens</name>
    <dbReference type="NCBI Taxonomy" id="2133765"/>
    <lineage>
        <taxon>Bacteria</taxon>
        <taxon>Pseudomonadati</taxon>
        <taxon>Bacteroidota</taxon>
        <taxon>Flavobacteriia</taxon>
        <taxon>Flavobacteriales</taxon>
        <taxon>Flavobacteriaceae</taxon>
        <taxon>Flavobacterium</taxon>
    </lineage>
</organism>
<reference evidence="3 5" key="2">
    <citation type="journal article" date="2018" name="Syst. Appl. Microbiol.">
        <title>Flavobacterium circumlabens sp. nov. and Flavobacterium cupreum sp. nov., two psychrotrophic species isolated from Antarctic environmental samples.</title>
        <authorList>
            <person name="Kralova S."/>
            <person name="Busse H.J."/>
            <person name="Svec P."/>
            <person name="Maslanova I."/>
            <person name="Stankova E."/>
            <person name="Bartak M."/>
            <person name="Sedlacek I."/>
        </authorList>
    </citation>
    <scope>NUCLEOTIDE SEQUENCE [LARGE SCALE GENOMIC DNA]</scope>
    <source>
        <strain evidence="3 5">CCM 8828</strain>
    </source>
</reference>
<dbReference type="EMBL" id="SLWA01000003">
    <property type="protein sequence ID" value="TCN58975.1"/>
    <property type="molecule type" value="Genomic_DNA"/>
</dbReference>
<feature type="transmembrane region" description="Helical" evidence="1">
    <location>
        <begin position="20"/>
        <end position="45"/>
    </location>
</feature>
<name>A0A4Y7UEL7_9FLAO</name>
<reference evidence="2" key="3">
    <citation type="submission" date="2019-03" db="EMBL/GenBank/DDBJ databases">
        <authorList>
            <person name="Whitman W."/>
            <person name="Huntemann M."/>
            <person name="Clum A."/>
            <person name="Pillay M."/>
            <person name="Palaniappan K."/>
            <person name="Varghese N."/>
            <person name="Mikhailova N."/>
            <person name="Stamatis D."/>
            <person name="Reddy T."/>
            <person name="Daum C."/>
            <person name="Shapiro N."/>
            <person name="Ivanova N."/>
            <person name="Kyrpides N."/>
            <person name="Woyke T."/>
        </authorList>
    </citation>
    <scope>NUCLEOTIDE SEQUENCE</scope>
    <source>
        <strain evidence="2">P5626</strain>
    </source>
</reference>
<sequence>MPQFLLENDQLKLTVRKSPFIIRIVLYFFAFAFFIFPAAGTIASIALGEGLHFGFIIGIGIFSLFGFYLLRVALWNTYGEEIIQYSKNEIVYEANYGWFRDAKKTIKNENLTYFVSPVGYEEDHEGILIVDNGREIIECAVKMPQQQIEELILLCKKNIIQKTSCS</sequence>
<reference evidence="2 4" key="1">
    <citation type="journal article" date="2015" name="Stand. Genomic Sci.">
        <title>Genomic Encyclopedia of Bacterial and Archaeal Type Strains, Phase III: the genomes of soil and plant-associated and newly described type strains.</title>
        <authorList>
            <person name="Whitman W.B."/>
            <person name="Woyke T."/>
            <person name="Klenk H.P."/>
            <person name="Zhou Y."/>
            <person name="Lilburn T.G."/>
            <person name="Beck B.J."/>
            <person name="De Vos P."/>
            <person name="Vandamme P."/>
            <person name="Eisen J.A."/>
            <person name="Garrity G."/>
            <person name="Hugenholtz P."/>
            <person name="Kyrpides N.C."/>
        </authorList>
    </citation>
    <scope>NUCLEOTIDE SEQUENCE [LARGE SCALE GENOMIC DNA]</scope>
    <source>
        <strain evidence="2 4">P5626</strain>
    </source>
</reference>
<dbReference type="AlphaFoldDB" id="A0A4Y7UEL7"/>
<evidence type="ECO:0000313" key="5">
    <source>
        <dbReference type="Proteomes" id="UP000298340"/>
    </source>
</evidence>